<comment type="caution">
    <text evidence="2">The sequence shown here is derived from an EMBL/GenBank/DDBJ whole genome shotgun (WGS) entry which is preliminary data.</text>
</comment>
<name>A0A4Y2UL71_ARAVE</name>
<organism evidence="2 3">
    <name type="scientific">Araneus ventricosus</name>
    <name type="common">Orbweaver spider</name>
    <name type="synonym">Epeira ventricosa</name>
    <dbReference type="NCBI Taxonomy" id="182803"/>
    <lineage>
        <taxon>Eukaryota</taxon>
        <taxon>Metazoa</taxon>
        <taxon>Ecdysozoa</taxon>
        <taxon>Arthropoda</taxon>
        <taxon>Chelicerata</taxon>
        <taxon>Arachnida</taxon>
        <taxon>Araneae</taxon>
        <taxon>Araneomorphae</taxon>
        <taxon>Entelegynae</taxon>
        <taxon>Araneoidea</taxon>
        <taxon>Araneidae</taxon>
        <taxon>Araneus</taxon>
    </lineage>
</organism>
<reference evidence="2 3" key="1">
    <citation type="journal article" date="2019" name="Sci. Rep.">
        <title>Orb-weaving spider Araneus ventricosus genome elucidates the spidroin gene catalogue.</title>
        <authorList>
            <person name="Kono N."/>
            <person name="Nakamura H."/>
            <person name="Ohtoshi R."/>
            <person name="Moran D.A.P."/>
            <person name="Shinohara A."/>
            <person name="Yoshida Y."/>
            <person name="Fujiwara M."/>
            <person name="Mori M."/>
            <person name="Tomita M."/>
            <person name="Arakawa K."/>
        </authorList>
    </citation>
    <scope>NUCLEOTIDE SEQUENCE [LARGE SCALE GENOMIC DNA]</scope>
</reference>
<feature type="compositionally biased region" description="Basic and acidic residues" evidence="1">
    <location>
        <begin position="12"/>
        <end position="23"/>
    </location>
</feature>
<dbReference type="AlphaFoldDB" id="A0A4Y2UL71"/>
<gene>
    <name evidence="2" type="ORF">AVEN_222347_1</name>
</gene>
<dbReference type="Proteomes" id="UP000499080">
    <property type="component" value="Unassembled WGS sequence"/>
</dbReference>
<feature type="region of interest" description="Disordered" evidence="1">
    <location>
        <begin position="1"/>
        <end position="29"/>
    </location>
</feature>
<accession>A0A4Y2UL71</accession>
<keyword evidence="3" id="KW-1185">Reference proteome</keyword>
<protein>
    <submittedName>
        <fullName evidence="2">Uncharacterized protein</fullName>
    </submittedName>
</protein>
<sequence>MQKQKAQRKQMSSREETHPETRQQRKQQVADKLTFSFRRYDTTVVPENVLPLNAVRYNYCTRHKYEFLTPYSTQSFWFNPLTLSEAVRGG</sequence>
<evidence type="ECO:0000256" key="1">
    <source>
        <dbReference type="SAM" id="MobiDB-lite"/>
    </source>
</evidence>
<evidence type="ECO:0000313" key="2">
    <source>
        <dbReference type="EMBL" id="GBO13608.1"/>
    </source>
</evidence>
<proteinExistence type="predicted"/>
<evidence type="ECO:0000313" key="3">
    <source>
        <dbReference type="Proteomes" id="UP000499080"/>
    </source>
</evidence>
<dbReference type="EMBL" id="BGPR01037890">
    <property type="protein sequence ID" value="GBO13608.1"/>
    <property type="molecule type" value="Genomic_DNA"/>
</dbReference>